<dbReference type="EMBL" id="LAZR01004343">
    <property type="protein sequence ID" value="KKN09479.1"/>
    <property type="molecule type" value="Genomic_DNA"/>
</dbReference>
<name>A0A0F9MUN3_9ZZZZ</name>
<sequence>MEDLEIFVITNGRKTFEFTMKSLENQTQKRKITVIRDMKWVNALNKCIDLCESEFFLRIDDDMAIHQFAIAYYINRTIRVRKSKTGVYVCKLWEDWSNKPAGGLRMYRHDITSKIRFRPSKLGKVDKVFRDDLQRRRWKQTKDKSILGLHMLGSIEDQQKYRKLWRDKNASISRKAFGDTFDNKIHPVDQSLTKQFRVLKKIRRLNKKYDTKFLRFMLSQRQENA</sequence>
<organism evidence="1">
    <name type="scientific">marine sediment metagenome</name>
    <dbReference type="NCBI Taxonomy" id="412755"/>
    <lineage>
        <taxon>unclassified sequences</taxon>
        <taxon>metagenomes</taxon>
        <taxon>ecological metagenomes</taxon>
    </lineage>
</organism>
<dbReference type="InterPro" id="IPR029044">
    <property type="entry name" value="Nucleotide-diphossugar_trans"/>
</dbReference>
<reference evidence="1" key="1">
    <citation type="journal article" date="2015" name="Nature">
        <title>Complex archaea that bridge the gap between prokaryotes and eukaryotes.</title>
        <authorList>
            <person name="Spang A."/>
            <person name="Saw J.H."/>
            <person name="Jorgensen S.L."/>
            <person name="Zaremba-Niedzwiedzka K."/>
            <person name="Martijn J."/>
            <person name="Lind A.E."/>
            <person name="van Eijk R."/>
            <person name="Schleper C."/>
            <person name="Guy L."/>
            <person name="Ettema T.J."/>
        </authorList>
    </citation>
    <scope>NUCLEOTIDE SEQUENCE</scope>
</reference>
<evidence type="ECO:0000313" key="1">
    <source>
        <dbReference type="EMBL" id="KKN09479.1"/>
    </source>
</evidence>
<proteinExistence type="predicted"/>
<protein>
    <recommendedName>
        <fullName evidence="2">Glycosyltransferase 2-like domain-containing protein</fullName>
    </recommendedName>
</protein>
<evidence type="ECO:0008006" key="2">
    <source>
        <dbReference type="Google" id="ProtNLM"/>
    </source>
</evidence>
<dbReference type="SUPFAM" id="SSF53448">
    <property type="entry name" value="Nucleotide-diphospho-sugar transferases"/>
    <property type="match status" value="1"/>
</dbReference>
<comment type="caution">
    <text evidence="1">The sequence shown here is derived from an EMBL/GenBank/DDBJ whole genome shotgun (WGS) entry which is preliminary data.</text>
</comment>
<gene>
    <name evidence="1" type="ORF">LCGC14_1046200</name>
</gene>
<accession>A0A0F9MUN3</accession>
<dbReference type="Gene3D" id="3.90.550.10">
    <property type="entry name" value="Spore Coat Polysaccharide Biosynthesis Protein SpsA, Chain A"/>
    <property type="match status" value="1"/>
</dbReference>
<dbReference type="CDD" id="cd00761">
    <property type="entry name" value="Glyco_tranf_GTA_type"/>
    <property type="match status" value="1"/>
</dbReference>
<dbReference type="AlphaFoldDB" id="A0A0F9MUN3"/>